<dbReference type="EMBL" id="CP144694">
    <property type="protein sequence ID" value="WVZ03156.1"/>
    <property type="molecule type" value="Genomic_DNA"/>
</dbReference>
<feature type="compositionally biased region" description="Polar residues" evidence="1">
    <location>
        <begin position="150"/>
        <end position="161"/>
    </location>
</feature>
<keyword evidence="4" id="KW-1185">Reference proteome</keyword>
<reference evidence="3 4" key="1">
    <citation type="journal article" date="2023" name="Life. Sci Alliance">
        <title>Evolutionary insights into 3D genome organization and epigenetic landscape of Vigna mungo.</title>
        <authorList>
            <person name="Junaid A."/>
            <person name="Singh B."/>
            <person name="Bhatia S."/>
        </authorList>
    </citation>
    <scope>NUCLEOTIDE SEQUENCE [LARGE SCALE GENOMIC DNA]</scope>
    <source>
        <strain evidence="3">Urdbean</strain>
    </source>
</reference>
<evidence type="ECO:0000313" key="4">
    <source>
        <dbReference type="Proteomes" id="UP001374535"/>
    </source>
</evidence>
<evidence type="ECO:0000259" key="2">
    <source>
        <dbReference type="Pfam" id="PF22936"/>
    </source>
</evidence>
<evidence type="ECO:0000256" key="1">
    <source>
        <dbReference type="SAM" id="MobiDB-lite"/>
    </source>
</evidence>
<feature type="region of interest" description="Disordered" evidence="1">
    <location>
        <begin position="149"/>
        <end position="169"/>
    </location>
</feature>
<dbReference type="InterPro" id="IPR054722">
    <property type="entry name" value="PolX-like_BBD"/>
</dbReference>
<dbReference type="Pfam" id="PF22936">
    <property type="entry name" value="Pol_BBD"/>
    <property type="match status" value="1"/>
</dbReference>
<accession>A0AAQ3N6C1</accession>
<sequence>MDDAQAIWNDLKSRFFQGELLRISELQREVASLKQGTYTGSEVYTKLRTIWDEHSVAIPSGLNEQYGNIQFHVLLLDPIPPFAKIFFLCHATGKTNGHTDAVCFKKHGFLAKPLPNKKACSRCGKTGHTVDVCYRKHGYPPGHKFYNGKSLLSRSQEPTNESLRDNSESEVRLTKQQYQSIMDLINSTTATTPTPQFGSMTSNSPDPGKTILTFDFAAATSITTWILDSGATDHVVSSLKYFHSYDPIKPVTINLPNGITTNANHKGTIKLCDTICLADVLYIPDFSYNLISISKMVLHNNVYVTFTNSQCFIQESTTNHKIGPADLHAGLYVPHSHNLTTTPCVHFAST</sequence>
<evidence type="ECO:0000313" key="3">
    <source>
        <dbReference type="EMBL" id="WVZ03156.1"/>
    </source>
</evidence>
<dbReference type="AlphaFoldDB" id="A0AAQ3N6C1"/>
<dbReference type="PANTHER" id="PTHR34222">
    <property type="entry name" value="GAG_PRE-INTEGRS DOMAIN-CONTAINING PROTEIN"/>
    <property type="match status" value="1"/>
</dbReference>
<feature type="domain" description="Retrovirus-related Pol polyprotein from transposon TNT 1-94-like beta-barrel" evidence="2">
    <location>
        <begin position="225"/>
        <end position="297"/>
    </location>
</feature>
<proteinExistence type="predicted"/>
<organism evidence="3 4">
    <name type="scientific">Vigna mungo</name>
    <name type="common">Black gram</name>
    <name type="synonym">Phaseolus mungo</name>
    <dbReference type="NCBI Taxonomy" id="3915"/>
    <lineage>
        <taxon>Eukaryota</taxon>
        <taxon>Viridiplantae</taxon>
        <taxon>Streptophyta</taxon>
        <taxon>Embryophyta</taxon>
        <taxon>Tracheophyta</taxon>
        <taxon>Spermatophyta</taxon>
        <taxon>Magnoliopsida</taxon>
        <taxon>eudicotyledons</taxon>
        <taxon>Gunneridae</taxon>
        <taxon>Pentapetalae</taxon>
        <taxon>rosids</taxon>
        <taxon>fabids</taxon>
        <taxon>Fabales</taxon>
        <taxon>Fabaceae</taxon>
        <taxon>Papilionoideae</taxon>
        <taxon>50 kb inversion clade</taxon>
        <taxon>NPAAA clade</taxon>
        <taxon>indigoferoid/millettioid clade</taxon>
        <taxon>Phaseoleae</taxon>
        <taxon>Vigna</taxon>
    </lineage>
</organism>
<name>A0AAQ3N6C1_VIGMU</name>
<dbReference type="Proteomes" id="UP001374535">
    <property type="component" value="Chromosome 7"/>
</dbReference>
<gene>
    <name evidence="3" type="ORF">V8G54_023962</name>
</gene>
<dbReference type="PANTHER" id="PTHR34222:SF99">
    <property type="entry name" value="PROTEIN, PUTATIVE-RELATED"/>
    <property type="match status" value="1"/>
</dbReference>
<protein>
    <recommendedName>
        <fullName evidence="2">Retrovirus-related Pol polyprotein from transposon TNT 1-94-like beta-barrel domain-containing protein</fullName>
    </recommendedName>
</protein>